<dbReference type="GO" id="GO:0005975">
    <property type="term" value="P:carbohydrate metabolic process"/>
    <property type="evidence" value="ECO:0007669"/>
    <property type="project" value="UniProtKB-ARBA"/>
</dbReference>
<sequence>MPHVLQVELTQPAPVAPGAGGTVHIEVTNTGETATEALLVNFSLPPSMTLDHSDDCQETGRNAENGVLLSCNIDDDIAKLAPGQTNKADLPFRIAEDAPAGAELGTMTVVAVPIGSPEEKDGWKDQDKDDPHFAETQITTS</sequence>
<evidence type="ECO:0008006" key="4">
    <source>
        <dbReference type="Google" id="ProtNLM"/>
    </source>
</evidence>
<reference evidence="2 3" key="1">
    <citation type="journal article" date="2016" name="Antonie Van Leeuwenhoek">
        <title>Nocardia donostiensis sp. nov., isolated from human respiratory specimens.</title>
        <authorList>
            <person name="Ercibengoa M."/>
            <person name="Bell M."/>
            <person name="Marimon J.M."/>
            <person name="Humrighouse B."/>
            <person name="Klenk H.P."/>
            <person name="Potter G."/>
            <person name="Perez-Trallero E."/>
        </authorList>
    </citation>
    <scope>NUCLEOTIDE SEQUENCE [LARGE SCALE GENOMIC DNA]</scope>
    <source>
        <strain evidence="2 3">X1655</strain>
    </source>
</reference>
<protein>
    <recommendedName>
        <fullName evidence="4">DUF11 domain-containing protein</fullName>
    </recommendedName>
</protein>
<organism evidence="2 3">
    <name type="scientific">Nocardia donostiensis</name>
    <dbReference type="NCBI Taxonomy" id="1538463"/>
    <lineage>
        <taxon>Bacteria</taxon>
        <taxon>Bacillati</taxon>
        <taxon>Actinomycetota</taxon>
        <taxon>Actinomycetes</taxon>
        <taxon>Mycobacteriales</taxon>
        <taxon>Nocardiaceae</taxon>
        <taxon>Nocardia</taxon>
    </lineage>
</organism>
<evidence type="ECO:0000313" key="3">
    <source>
        <dbReference type="Proteomes" id="UP000188836"/>
    </source>
</evidence>
<dbReference type="InterPro" id="IPR013783">
    <property type="entry name" value="Ig-like_fold"/>
</dbReference>
<dbReference type="AlphaFoldDB" id="A0A1W0BCD5"/>
<feature type="compositionally biased region" description="Basic and acidic residues" evidence="1">
    <location>
        <begin position="117"/>
        <end position="133"/>
    </location>
</feature>
<proteinExistence type="predicted"/>
<gene>
    <name evidence="2" type="ORF">B0T46_18975</name>
</gene>
<name>A0A1W0BCD5_9NOCA</name>
<comment type="caution">
    <text evidence="2">The sequence shown here is derived from an EMBL/GenBank/DDBJ whole genome shotgun (WGS) entry which is preliminary data.</text>
</comment>
<evidence type="ECO:0000313" key="2">
    <source>
        <dbReference type="EMBL" id="ONM47073.1"/>
    </source>
</evidence>
<evidence type="ECO:0000256" key="1">
    <source>
        <dbReference type="SAM" id="MobiDB-lite"/>
    </source>
</evidence>
<dbReference type="Proteomes" id="UP000188836">
    <property type="component" value="Unassembled WGS sequence"/>
</dbReference>
<keyword evidence="3" id="KW-1185">Reference proteome</keyword>
<dbReference type="Gene3D" id="2.60.40.10">
    <property type="entry name" value="Immunoglobulins"/>
    <property type="match status" value="1"/>
</dbReference>
<accession>A0A1W0BCD5</accession>
<dbReference type="EMBL" id="MUMY01000017">
    <property type="protein sequence ID" value="ONM47073.1"/>
    <property type="molecule type" value="Genomic_DNA"/>
</dbReference>
<feature type="region of interest" description="Disordered" evidence="1">
    <location>
        <begin position="115"/>
        <end position="141"/>
    </location>
</feature>